<dbReference type="PIRSF" id="PIRSF024492">
    <property type="entry name" value="UCP024492"/>
    <property type="match status" value="1"/>
</dbReference>
<name>A0ABQ2KFY7_9MICO</name>
<gene>
    <name evidence="2" type="ORF">GCM10010968_09590</name>
</gene>
<dbReference type="Proteomes" id="UP000626982">
    <property type="component" value="Unassembled WGS sequence"/>
</dbReference>
<dbReference type="InterPro" id="IPR014519">
    <property type="entry name" value="UCP024492"/>
</dbReference>
<evidence type="ECO:0000256" key="1">
    <source>
        <dbReference type="SAM" id="MobiDB-lite"/>
    </source>
</evidence>
<dbReference type="InterPro" id="IPR007438">
    <property type="entry name" value="DUF488"/>
</dbReference>
<organism evidence="2 3">
    <name type="scientific">Agrococcus terreus</name>
    <dbReference type="NCBI Taxonomy" id="574649"/>
    <lineage>
        <taxon>Bacteria</taxon>
        <taxon>Bacillati</taxon>
        <taxon>Actinomycetota</taxon>
        <taxon>Actinomycetes</taxon>
        <taxon>Micrococcales</taxon>
        <taxon>Microbacteriaceae</taxon>
        <taxon>Agrococcus</taxon>
    </lineage>
</organism>
<protein>
    <recommendedName>
        <fullName evidence="4">DUF488 domain-containing protein</fullName>
    </recommendedName>
</protein>
<dbReference type="EMBL" id="BMLM01000001">
    <property type="protein sequence ID" value="GGN81072.1"/>
    <property type="molecule type" value="Genomic_DNA"/>
</dbReference>
<accession>A0ABQ2KFY7</accession>
<comment type="caution">
    <text evidence="2">The sequence shown here is derived from an EMBL/GenBank/DDBJ whole genome shotgun (WGS) entry which is preliminary data.</text>
</comment>
<reference evidence="3" key="1">
    <citation type="journal article" date="2019" name="Int. J. Syst. Evol. Microbiol.">
        <title>The Global Catalogue of Microorganisms (GCM) 10K type strain sequencing project: providing services to taxonomists for standard genome sequencing and annotation.</title>
        <authorList>
            <consortium name="The Broad Institute Genomics Platform"/>
            <consortium name="The Broad Institute Genome Sequencing Center for Infectious Disease"/>
            <person name="Wu L."/>
            <person name="Ma J."/>
        </authorList>
    </citation>
    <scope>NUCLEOTIDE SEQUENCE [LARGE SCALE GENOMIC DNA]</scope>
    <source>
        <strain evidence="3">CGMCC 1.6960</strain>
    </source>
</reference>
<proteinExistence type="predicted"/>
<sequence length="207" mass="22254">MAGLRDRVRRPHHRAHRAGARRGALVATLLTVGHGTLDGDGLRALLGGAGVERIVDIRRFPGSRANPAAARDAIEGELAAGDIGWRWEERLGGRRRLTAAEDAASPDAWWRVAAFRAYAAWTRTPEFGSGLDAVLATAAEARTAILCSEAVWWRCHRRVVADVAALAHGAEVLHLMHDGRLVPHPVSEAAVVEGEGVRWPAAEADRG</sequence>
<evidence type="ECO:0000313" key="3">
    <source>
        <dbReference type="Proteomes" id="UP000626982"/>
    </source>
</evidence>
<evidence type="ECO:0008006" key="4">
    <source>
        <dbReference type="Google" id="ProtNLM"/>
    </source>
</evidence>
<dbReference type="PANTHER" id="PTHR39337:SF1">
    <property type="entry name" value="BLR5642 PROTEIN"/>
    <property type="match status" value="1"/>
</dbReference>
<dbReference type="RefSeq" id="WP_188716607.1">
    <property type="nucleotide sequence ID" value="NZ_BAABBD010000006.1"/>
</dbReference>
<dbReference type="PANTHER" id="PTHR39337">
    <property type="entry name" value="BLR5642 PROTEIN"/>
    <property type="match status" value="1"/>
</dbReference>
<keyword evidence="3" id="KW-1185">Reference proteome</keyword>
<evidence type="ECO:0000313" key="2">
    <source>
        <dbReference type="EMBL" id="GGN81072.1"/>
    </source>
</evidence>
<dbReference type="Pfam" id="PF04343">
    <property type="entry name" value="DUF488"/>
    <property type="match status" value="1"/>
</dbReference>
<feature type="compositionally biased region" description="Basic residues" evidence="1">
    <location>
        <begin position="7"/>
        <end position="20"/>
    </location>
</feature>
<feature type="region of interest" description="Disordered" evidence="1">
    <location>
        <begin position="1"/>
        <end position="20"/>
    </location>
</feature>